<dbReference type="Proteomes" id="UP000824504">
    <property type="component" value="Chromosome"/>
</dbReference>
<sequence>MTFRDIFIDHWNRLWLLHHDNAPWVHLEEGWIDESAEVVQIVYRMDGVPGRHGLRREHPLPDPSEDPISFWEIQAYQDVWDVLEPHDVDDTIASGGIRWYGHVTEDDDLEARARPFPLAVPRGSTT</sequence>
<protein>
    <submittedName>
        <fullName evidence="1">Uncharacterized protein</fullName>
    </submittedName>
</protein>
<reference evidence="1 2" key="1">
    <citation type="submission" date="2021-07" db="EMBL/GenBank/DDBJ databases">
        <title>complete genome sequencing of Tessaracoccus sp.J1M15.</title>
        <authorList>
            <person name="Bae J.-W."/>
            <person name="Kim D.-y."/>
        </authorList>
    </citation>
    <scope>NUCLEOTIDE SEQUENCE [LARGE SCALE GENOMIC DNA]</scope>
    <source>
        <strain evidence="1 2">J1M15</strain>
    </source>
</reference>
<keyword evidence="2" id="KW-1185">Reference proteome</keyword>
<evidence type="ECO:0000313" key="1">
    <source>
        <dbReference type="EMBL" id="QXT63019.1"/>
    </source>
</evidence>
<organism evidence="1 2">
    <name type="scientific">Tessaracoccus palaemonis</name>
    <dbReference type="NCBI Taxonomy" id="2829499"/>
    <lineage>
        <taxon>Bacteria</taxon>
        <taxon>Bacillati</taxon>
        <taxon>Actinomycetota</taxon>
        <taxon>Actinomycetes</taxon>
        <taxon>Propionibacteriales</taxon>
        <taxon>Propionibacteriaceae</taxon>
        <taxon>Tessaracoccus</taxon>
    </lineage>
</organism>
<evidence type="ECO:0000313" key="2">
    <source>
        <dbReference type="Proteomes" id="UP000824504"/>
    </source>
</evidence>
<accession>A0ABX8SJF4</accession>
<proteinExistence type="predicted"/>
<dbReference type="RefSeq" id="WP_219082483.1">
    <property type="nucleotide sequence ID" value="NZ_CP079216.1"/>
</dbReference>
<name>A0ABX8SJF4_9ACTN</name>
<gene>
    <name evidence="1" type="ORF">KDB89_00575</name>
</gene>
<dbReference type="EMBL" id="CP079216">
    <property type="protein sequence ID" value="QXT63019.1"/>
    <property type="molecule type" value="Genomic_DNA"/>
</dbReference>